<comment type="similarity">
    <text evidence="1">Belongs to the sigma-70 factor family. ECF subfamily.</text>
</comment>
<dbReference type="Gene3D" id="1.10.1740.10">
    <property type="match status" value="1"/>
</dbReference>
<proteinExistence type="inferred from homology"/>
<evidence type="ECO:0000256" key="2">
    <source>
        <dbReference type="ARBA" id="ARBA00023015"/>
    </source>
</evidence>
<evidence type="ECO:0000313" key="8">
    <source>
        <dbReference type="Proteomes" id="UP000321901"/>
    </source>
</evidence>
<evidence type="ECO:0000259" key="5">
    <source>
        <dbReference type="Pfam" id="PF04542"/>
    </source>
</evidence>
<keyword evidence="8" id="KW-1185">Reference proteome</keyword>
<dbReference type="InterPro" id="IPR036388">
    <property type="entry name" value="WH-like_DNA-bd_sf"/>
</dbReference>
<feature type="domain" description="RNA polymerase sigma-70 region 2" evidence="5">
    <location>
        <begin position="21"/>
        <end position="88"/>
    </location>
</feature>
<dbReference type="InterPro" id="IPR007627">
    <property type="entry name" value="RNA_pol_sigma70_r2"/>
</dbReference>
<dbReference type="Gene3D" id="1.10.10.10">
    <property type="entry name" value="Winged helix-like DNA-binding domain superfamily/Winged helix DNA-binding domain"/>
    <property type="match status" value="1"/>
</dbReference>
<evidence type="ECO:0000256" key="1">
    <source>
        <dbReference type="ARBA" id="ARBA00010641"/>
    </source>
</evidence>
<feature type="domain" description="RNA polymerase sigma factor 70 region 4 type 2" evidence="6">
    <location>
        <begin position="107"/>
        <end position="159"/>
    </location>
</feature>
<dbReference type="InterPro" id="IPR013325">
    <property type="entry name" value="RNA_pol_sigma_r2"/>
</dbReference>
<name>A0A511Z7Z1_9BACL</name>
<accession>A0A511Z7Z1</accession>
<dbReference type="OrthoDB" id="9782703at2"/>
<dbReference type="Pfam" id="PF04542">
    <property type="entry name" value="Sigma70_r2"/>
    <property type="match status" value="1"/>
</dbReference>
<evidence type="ECO:0000313" key="7">
    <source>
        <dbReference type="EMBL" id="GEN83561.1"/>
    </source>
</evidence>
<dbReference type="NCBIfam" id="TIGR02937">
    <property type="entry name" value="sigma70-ECF"/>
    <property type="match status" value="1"/>
</dbReference>
<dbReference type="EMBL" id="BJYL01000023">
    <property type="protein sequence ID" value="GEN83561.1"/>
    <property type="molecule type" value="Genomic_DNA"/>
</dbReference>
<dbReference type="InterPro" id="IPR013324">
    <property type="entry name" value="RNA_pol_sigma_r3/r4-like"/>
</dbReference>
<keyword evidence="2" id="KW-0805">Transcription regulation</keyword>
<dbReference type="InterPro" id="IPR014284">
    <property type="entry name" value="RNA_pol_sigma-70_dom"/>
</dbReference>
<evidence type="ECO:0000256" key="4">
    <source>
        <dbReference type="ARBA" id="ARBA00023163"/>
    </source>
</evidence>
<dbReference type="CDD" id="cd06171">
    <property type="entry name" value="Sigma70_r4"/>
    <property type="match status" value="1"/>
</dbReference>
<sequence length="172" mass="19998">MDEKEMSEAAIGGDDDAFLALMQYHKEALLRTAIAFLKNEQDALEALQEVTYRAYKKIHTVREAAYVKTWLIRIMMNYCQDQLKRGKRYITTGEVDETIGKEDDYRLELAEALAKLKPDEQQLIYLKYFQDVKIKEIAELSSIPEGTVKSRLHKILRSLRSHFEDKGGRDHV</sequence>
<gene>
    <name evidence="7" type="ORF">SLU01_18730</name>
</gene>
<dbReference type="PANTHER" id="PTHR43133">
    <property type="entry name" value="RNA POLYMERASE ECF-TYPE SIGMA FACTO"/>
    <property type="match status" value="1"/>
</dbReference>
<evidence type="ECO:0000256" key="3">
    <source>
        <dbReference type="ARBA" id="ARBA00023082"/>
    </source>
</evidence>
<dbReference type="PANTHER" id="PTHR43133:SF51">
    <property type="entry name" value="RNA POLYMERASE SIGMA FACTOR"/>
    <property type="match status" value="1"/>
</dbReference>
<dbReference type="GO" id="GO:0016987">
    <property type="term" value="F:sigma factor activity"/>
    <property type="evidence" value="ECO:0007669"/>
    <property type="project" value="UniProtKB-KW"/>
</dbReference>
<protein>
    <submittedName>
        <fullName evidence="7">DNA-directed RNA polymerase sigma-70 factor</fullName>
    </submittedName>
</protein>
<dbReference type="InterPro" id="IPR013249">
    <property type="entry name" value="RNA_pol_sigma70_r4_t2"/>
</dbReference>
<comment type="caution">
    <text evidence="7">The sequence shown here is derived from an EMBL/GenBank/DDBJ whole genome shotgun (WGS) entry which is preliminary data.</text>
</comment>
<evidence type="ECO:0000259" key="6">
    <source>
        <dbReference type="Pfam" id="PF08281"/>
    </source>
</evidence>
<keyword evidence="7" id="KW-0240">DNA-directed RNA polymerase</keyword>
<dbReference type="InterPro" id="IPR039425">
    <property type="entry name" value="RNA_pol_sigma-70-like"/>
</dbReference>
<dbReference type="RefSeq" id="WP_147057596.1">
    <property type="nucleotide sequence ID" value="NZ_BJYL01000023.1"/>
</dbReference>
<dbReference type="GO" id="GO:0003677">
    <property type="term" value="F:DNA binding"/>
    <property type="evidence" value="ECO:0007669"/>
    <property type="project" value="InterPro"/>
</dbReference>
<dbReference type="SUPFAM" id="SSF88659">
    <property type="entry name" value="Sigma3 and sigma4 domains of RNA polymerase sigma factors"/>
    <property type="match status" value="1"/>
</dbReference>
<reference evidence="7 8" key="1">
    <citation type="submission" date="2019-07" db="EMBL/GenBank/DDBJ databases">
        <title>Whole genome shotgun sequence of Sporosarcina luteola NBRC 105378.</title>
        <authorList>
            <person name="Hosoyama A."/>
            <person name="Uohara A."/>
            <person name="Ohji S."/>
            <person name="Ichikawa N."/>
        </authorList>
    </citation>
    <scope>NUCLEOTIDE SEQUENCE [LARGE SCALE GENOMIC DNA]</scope>
    <source>
        <strain evidence="7 8">NBRC 105378</strain>
    </source>
</reference>
<dbReference type="GO" id="GO:0000428">
    <property type="term" value="C:DNA-directed RNA polymerase complex"/>
    <property type="evidence" value="ECO:0007669"/>
    <property type="project" value="UniProtKB-KW"/>
</dbReference>
<dbReference type="AlphaFoldDB" id="A0A511Z7Z1"/>
<organism evidence="7 8">
    <name type="scientific">Sporosarcina luteola</name>
    <dbReference type="NCBI Taxonomy" id="582850"/>
    <lineage>
        <taxon>Bacteria</taxon>
        <taxon>Bacillati</taxon>
        <taxon>Bacillota</taxon>
        <taxon>Bacilli</taxon>
        <taxon>Bacillales</taxon>
        <taxon>Caryophanaceae</taxon>
        <taxon>Sporosarcina</taxon>
    </lineage>
</organism>
<dbReference type="Proteomes" id="UP000321901">
    <property type="component" value="Unassembled WGS sequence"/>
</dbReference>
<dbReference type="SUPFAM" id="SSF88946">
    <property type="entry name" value="Sigma2 domain of RNA polymerase sigma factors"/>
    <property type="match status" value="1"/>
</dbReference>
<keyword evidence="3" id="KW-0731">Sigma factor</keyword>
<dbReference type="GO" id="GO:0006352">
    <property type="term" value="P:DNA-templated transcription initiation"/>
    <property type="evidence" value="ECO:0007669"/>
    <property type="project" value="InterPro"/>
</dbReference>
<dbReference type="Pfam" id="PF08281">
    <property type="entry name" value="Sigma70_r4_2"/>
    <property type="match status" value="1"/>
</dbReference>
<keyword evidence="4" id="KW-0804">Transcription</keyword>